<keyword evidence="1" id="KW-0812">Transmembrane</keyword>
<comment type="caution">
    <text evidence="2">The sequence shown here is derived from an EMBL/GenBank/DDBJ whole genome shotgun (WGS) entry which is preliminary data.</text>
</comment>
<dbReference type="Proteomes" id="UP001571980">
    <property type="component" value="Unassembled WGS sequence"/>
</dbReference>
<reference evidence="2 3" key="1">
    <citation type="submission" date="2023-03" db="EMBL/GenBank/DDBJ databases">
        <title>Speciation in Pyrococcus: adaptation to high temperature as a mechanism.</title>
        <authorList>
            <person name="Gu J."/>
        </authorList>
    </citation>
    <scope>NUCLEOTIDE SEQUENCE [LARGE SCALE GENOMIC DNA]</scope>
    <source>
        <strain evidence="2 3">LMOA34</strain>
    </source>
</reference>
<proteinExistence type="predicted"/>
<gene>
    <name evidence="2" type="ORF">P8X34_10280</name>
</gene>
<organism evidence="2 3">
    <name type="scientific">Pyrococcus kukulkanii</name>
    <dbReference type="NCBI Taxonomy" id="1609559"/>
    <lineage>
        <taxon>Archaea</taxon>
        <taxon>Methanobacteriati</taxon>
        <taxon>Methanobacteriota</taxon>
        <taxon>Thermococci</taxon>
        <taxon>Thermococcales</taxon>
        <taxon>Thermococcaceae</taxon>
        <taxon>Pyrococcus</taxon>
    </lineage>
</organism>
<keyword evidence="1" id="KW-1133">Transmembrane helix</keyword>
<evidence type="ECO:0008006" key="4">
    <source>
        <dbReference type="Google" id="ProtNLM"/>
    </source>
</evidence>
<dbReference type="EMBL" id="JARRIG010000007">
    <property type="protein sequence ID" value="MFA4805110.1"/>
    <property type="molecule type" value="Genomic_DNA"/>
</dbReference>
<dbReference type="RefSeq" id="WP_372824447.1">
    <property type="nucleotide sequence ID" value="NZ_JARRIG010000007.1"/>
</dbReference>
<name>A0ABV4T5V9_9EURY</name>
<evidence type="ECO:0000256" key="1">
    <source>
        <dbReference type="SAM" id="Phobius"/>
    </source>
</evidence>
<keyword evidence="1" id="KW-0472">Membrane</keyword>
<evidence type="ECO:0000313" key="2">
    <source>
        <dbReference type="EMBL" id="MFA4805110.1"/>
    </source>
</evidence>
<protein>
    <recommendedName>
        <fullName evidence="4">PEGA domain-containing protein</fullName>
    </recommendedName>
</protein>
<accession>A0ABV4T5V9</accession>
<evidence type="ECO:0000313" key="3">
    <source>
        <dbReference type="Proteomes" id="UP001571980"/>
    </source>
</evidence>
<feature type="transmembrane region" description="Helical" evidence="1">
    <location>
        <begin position="675"/>
        <end position="699"/>
    </location>
</feature>
<sequence length="731" mass="79425">MRKLGVMLTLLLIISLVNAPSVHAAKQYTVYIIDIPGLGLAWMTSEGQEYLVQKVSEELGVYPNIRVVVVDTLDEMYQVIQQAKADPEGVIIINGHGEAIPLPTQYPDWRALYDDLRAIVEGGGIFVSIGGYPLYYWTRSSSTVRVGPDGAKYFLQASVLFWPSLGSTTVKTYSSTGLLNDPSLPSQVYVDVLPRPFHAEELSYPYLSAYEWRDSSHRWVIVGAIKLSSGWFVHSGIDGTNQWRVSIDLGVAMLKYVLNLPPLEQAVLYFRGDAGEEVTATVEYYGVRHTATGSLTLTVLEGTNTLTVYASGYTPKTVVMTPTTTTVTLTASTYTLTLSLAEPETATVNGVAVAHSTEYTGRFGAVTTLTVTHPFYSESVVTHTFTAGGVRVVSLVRKTVTYRVVATDRDYGSTLLNTGVTTTAGQLTLTVSVEHYTPVIISTTLTGDASTTVELAPSTYTYVVVFGEPEAVTVNGRFVSSSTVCSGRYLYTTTLLITNPYYSGITTTHVFLEDEVVTVSLVRKTITVAVTGVDYDYGTLVVASLFTTTAGTNTFVLSREYYRPVTFVRDLTNDFTTEVTMTRTAFPVTLSLARGLVVYRGTTYTPEGGLVTITLGRSPESITLTGSSVYPTTVALDPFGPTIMSFTPSEAISFGKFSVPSSRPPLPIEEATNRAIGLVLELLTALLVVYAFVNIALGVVRGDLKKRVRRIVIATMLAFLLVGVMDWIVGF</sequence>
<feature type="transmembrane region" description="Helical" evidence="1">
    <location>
        <begin position="711"/>
        <end position="729"/>
    </location>
</feature>
<keyword evidence="3" id="KW-1185">Reference proteome</keyword>